<dbReference type="PANTHER" id="PTHR43318:SF2">
    <property type="entry name" value="UDP-N-ACETYLGLUCOSAMINE 4,6-DEHYDRATASE (INVERTING)"/>
    <property type="match status" value="1"/>
</dbReference>
<evidence type="ECO:0000256" key="1">
    <source>
        <dbReference type="ARBA" id="ARBA00007430"/>
    </source>
</evidence>
<comment type="similarity">
    <text evidence="1">Belongs to the polysaccharide synthase family.</text>
</comment>
<protein>
    <submittedName>
        <fullName evidence="3">SDR family NAD(P)-dependent oxidoreductase</fullName>
    </submittedName>
</protein>
<evidence type="ECO:0000313" key="4">
    <source>
        <dbReference type="Proteomes" id="UP000256971"/>
    </source>
</evidence>
<dbReference type="Gene3D" id="3.40.50.720">
    <property type="entry name" value="NAD(P)-binding Rossmann-like Domain"/>
    <property type="match status" value="1"/>
</dbReference>
<organism evidence="3 4">
    <name type="scientific">Thalassospira indica</name>
    <dbReference type="NCBI Taxonomy" id="1891279"/>
    <lineage>
        <taxon>Bacteria</taxon>
        <taxon>Pseudomonadati</taxon>
        <taxon>Pseudomonadota</taxon>
        <taxon>Alphaproteobacteria</taxon>
        <taxon>Rhodospirillales</taxon>
        <taxon>Thalassospiraceae</taxon>
        <taxon>Thalassospira</taxon>
    </lineage>
</organism>
<feature type="domain" description="Polysaccharide biosynthesis protein CapD-like" evidence="2">
    <location>
        <begin position="7"/>
        <end position="272"/>
    </location>
</feature>
<dbReference type="EMBL" id="CP031555">
    <property type="protein sequence ID" value="AXO13650.1"/>
    <property type="molecule type" value="Genomic_DNA"/>
</dbReference>
<dbReference type="InterPro" id="IPR003869">
    <property type="entry name" value="Polysac_CapD-like"/>
</dbReference>
<dbReference type="RefSeq" id="WP_064787404.1">
    <property type="nucleotide sequence ID" value="NZ_CP031555.1"/>
</dbReference>
<keyword evidence="4" id="KW-1185">Reference proteome</keyword>
<proteinExistence type="inferred from homology"/>
<evidence type="ECO:0000313" key="3">
    <source>
        <dbReference type="EMBL" id="AXO13650.1"/>
    </source>
</evidence>
<evidence type="ECO:0000259" key="2">
    <source>
        <dbReference type="Pfam" id="PF02719"/>
    </source>
</evidence>
<accession>A0ABN5NCV5</accession>
<name>A0ABN5NCV5_9PROT</name>
<gene>
    <name evidence="3" type="ORF">DY252_05005</name>
</gene>
<reference evidence="3 4" key="1">
    <citation type="submission" date="2018-08" db="EMBL/GenBank/DDBJ databases">
        <title>Complete genome sequence of type strain Thalassospira indica MCCC 1A01103T, isolated from isolated from deep seawater of the Indian Ocean.</title>
        <authorList>
            <person name="Liu Y."/>
        </authorList>
    </citation>
    <scope>NUCLEOTIDE SEQUENCE [LARGE SCALE GENOMIC DNA]</scope>
    <source>
        <strain evidence="3 4">PB8BT</strain>
    </source>
</reference>
<sequence length="332" mass="36621">MTTKKRILVTGACGSVGSALVERLLENGDTVCAFDQSENGLFRLDQEFSDYSSQLRLFLGDIRDKERLQLAMEGVDVVYHCAALKHVYLSEYNPFEAMQTNIVGTHNVIQASVATEVSRVVLTSSDKSVNPTSTMGASKLLGERLFTSANNFSGKHKTRFASVRFGNVLDSNGSVLQIFRRQIEKGLPLTITATGMTRFFLSMSQAVDLCIEASERMVGGEIFVKNMGSCDIMSLARAVSGKTAFDFTEIGSKPGEKLFEELVTESEAPRTAIDGHLYIVLSDLLDMLSDELKEEYSVYDSMPKLSAPLRSDEQLLSDKEVVEMLETADLLR</sequence>
<dbReference type="PANTHER" id="PTHR43318">
    <property type="entry name" value="UDP-N-ACETYLGLUCOSAMINE 4,6-DEHYDRATASE"/>
    <property type="match status" value="1"/>
</dbReference>
<dbReference type="Pfam" id="PF02719">
    <property type="entry name" value="Polysacc_synt_2"/>
    <property type="match status" value="1"/>
</dbReference>
<dbReference type="InterPro" id="IPR036291">
    <property type="entry name" value="NAD(P)-bd_dom_sf"/>
</dbReference>
<dbReference type="InterPro" id="IPR051203">
    <property type="entry name" value="Polysaccharide_Synthase-Rel"/>
</dbReference>
<dbReference type="SUPFAM" id="SSF51735">
    <property type="entry name" value="NAD(P)-binding Rossmann-fold domains"/>
    <property type="match status" value="1"/>
</dbReference>
<dbReference type="Proteomes" id="UP000256971">
    <property type="component" value="Chromosome"/>
</dbReference>